<keyword evidence="1" id="KW-0812">Transmembrane</keyword>
<feature type="transmembrane region" description="Helical" evidence="1">
    <location>
        <begin position="80"/>
        <end position="100"/>
    </location>
</feature>
<dbReference type="Pfam" id="PF07332">
    <property type="entry name" value="Phage_holin_3_6"/>
    <property type="match status" value="1"/>
</dbReference>
<proteinExistence type="predicted"/>
<dbReference type="Proteomes" id="UP000183376">
    <property type="component" value="Chromosome I"/>
</dbReference>
<organism evidence="2 3">
    <name type="scientific">Allokutzneria albata</name>
    <name type="common">Kibdelosporangium albatum</name>
    <dbReference type="NCBI Taxonomy" id="211114"/>
    <lineage>
        <taxon>Bacteria</taxon>
        <taxon>Bacillati</taxon>
        <taxon>Actinomycetota</taxon>
        <taxon>Actinomycetes</taxon>
        <taxon>Pseudonocardiales</taxon>
        <taxon>Pseudonocardiaceae</taxon>
        <taxon>Allokutzneria</taxon>
    </lineage>
</organism>
<keyword evidence="1" id="KW-1133">Transmembrane helix</keyword>
<gene>
    <name evidence="2" type="ORF">SAMN04489726_3316</name>
</gene>
<feature type="transmembrane region" description="Helical" evidence="1">
    <location>
        <begin position="48"/>
        <end position="74"/>
    </location>
</feature>
<reference evidence="2 3" key="1">
    <citation type="submission" date="2016-10" db="EMBL/GenBank/DDBJ databases">
        <authorList>
            <person name="de Groot N.N."/>
        </authorList>
    </citation>
    <scope>NUCLEOTIDE SEQUENCE [LARGE SCALE GENOMIC DNA]</scope>
    <source>
        <strain evidence="2 3">DSM 44149</strain>
    </source>
</reference>
<dbReference type="InterPro" id="IPR009937">
    <property type="entry name" value="Phage_holin_3_6"/>
</dbReference>
<evidence type="ECO:0000256" key="1">
    <source>
        <dbReference type="SAM" id="Phobius"/>
    </source>
</evidence>
<dbReference type="OrthoDB" id="4870234at2"/>
<evidence type="ECO:0000313" key="3">
    <source>
        <dbReference type="Proteomes" id="UP000183376"/>
    </source>
</evidence>
<dbReference type="eggNOG" id="ENOG5032SHV">
    <property type="taxonomic scope" value="Bacteria"/>
</dbReference>
<dbReference type="STRING" id="211114.SAMN04489726_3316"/>
<evidence type="ECO:0000313" key="2">
    <source>
        <dbReference type="EMBL" id="SDM77590.1"/>
    </source>
</evidence>
<dbReference type="EMBL" id="LT629701">
    <property type="protein sequence ID" value="SDM77590.1"/>
    <property type="molecule type" value="Genomic_DNA"/>
</dbReference>
<protein>
    <submittedName>
        <fullName evidence="2">Putative Holin-X, holin superfamily III</fullName>
    </submittedName>
</protein>
<keyword evidence="1" id="KW-0472">Membrane</keyword>
<keyword evidence="3" id="KW-1185">Reference proteome</keyword>
<accession>A0A1G9VZB4</accession>
<name>A0A1G9VZB4_ALLAB</name>
<sequence length="133" mass="13642">MSKTANAEPTTGELVSQLSEQVSRLVRDEMRLAQAELKEKGKRAGVGAGAFGASGILALYGLAAVFAGIVLLLALGMAPWLAAFVVGAALLLIAGVLALVGKKQLAKAVPPVPEQAIANVRQDITALKEGTPR</sequence>
<dbReference type="RefSeq" id="WP_030431489.1">
    <property type="nucleotide sequence ID" value="NZ_JOEF01000019.1"/>
</dbReference>
<dbReference type="AlphaFoldDB" id="A0A1G9VZB4"/>